<dbReference type="CDD" id="cd03235">
    <property type="entry name" value="ABC_Metallic_Cations"/>
    <property type="match status" value="1"/>
</dbReference>
<dbReference type="GO" id="GO:0005524">
    <property type="term" value="F:ATP binding"/>
    <property type="evidence" value="ECO:0007669"/>
    <property type="project" value="UniProtKB-KW"/>
</dbReference>
<evidence type="ECO:0000256" key="3">
    <source>
        <dbReference type="ARBA" id="ARBA00022741"/>
    </source>
</evidence>
<reference evidence="6 7" key="1">
    <citation type="submission" date="2018-11" db="EMBL/GenBank/DDBJ databases">
        <title>Schleiferia aggregans sp. nov., a moderately thermophilic heterotrophic bacterium isolated from microbial mats at a terrestrial hot spring.</title>
        <authorList>
            <person name="Iino T."/>
            <person name="Ohkuma M."/>
            <person name="Haruta S."/>
        </authorList>
    </citation>
    <scope>NUCLEOTIDE SEQUENCE [LARGE SCALE GENOMIC DNA]</scope>
    <source>
        <strain evidence="6 7">LA</strain>
    </source>
</reference>
<dbReference type="SMART" id="SM00382">
    <property type="entry name" value="AAA"/>
    <property type="match status" value="1"/>
</dbReference>
<evidence type="ECO:0000256" key="2">
    <source>
        <dbReference type="ARBA" id="ARBA00022448"/>
    </source>
</evidence>
<dbReference type="InterPro" id="IPR050153">
    <property type="entry name" value="Metal_Ion_Import_ABC"/>
</dbReference>
<sequence length="270" mass="30176">MEIDSSFAIEVNNLTVSYTHKPALWDVDLRIPEGVLCGIIGPNGSGKSTLLKTIMGLIKPDTGSVRVFGKPIDQVRMRVSYVPQRESVDWHFPVSVMDVALMGVYSRKSIFSKITTADKEIALEALAKVNLLEYKDRHISQLSGGQQQRVFLARALAQQADLYIMDEPFVGVDAVTEDAILKLLQEMKKEGKTVVIVHHDLQTAYDFFDFIVMLNSRLVVAAPKEQAFNKRYLQEAYGSRLSILSKISELIGADELKRTTTEINRDVADA</sequence>
<evidence type="ECO:0000256" key="1">
    <source>
        <dbReference type="ARBA" id="ARBA00005417"/>
    </source>
</evidence>
<keyword evidence="7" id="KW-1185">Reference proteome</keyword>
<dbReference type="InterPro" id="IPR003439">
    <property type="entry name" value="ABC_transporter-like_ATP-bd"/>
</dbReference>
<keyword evidence="4 6" id="KW-0067">ATP-binding</keyword>
<dbReference type="FunFam" id="3.40.50.300:FF:000134">
    <property type="entry name" value="Iron-enterobactin ABC transporter ATP-binding protein"/>
    <property type="match status" value="1"/>
</dbReference>
<dbReference type="PANTHER" id="PTHR42734">
    <property type="entry name" value="METAL TRANSPORT SYSTEM ATP-BINDING PROTEIN TM_0124-RELATED"/>
    <property type="match status" value="1"/>
</dbReference>
<dbReference type="PROSITE" id="PS00211">
    <property type="entry name" value="ABC_TRANSPORTER_1"/>
    <property type="match status" value="1"/>
</dbReference>
<accession>A0A401XHY2</accession>
<dbReference type="Proteomes" id="UP000286715">
    <property type="component" value="Unassembled WGS sequence"/>
</dbReference>
<dbReference type="InterPro" id="IPR017871">
    <property type="entry name" value="ABC_transporter-like_CS"/>
</dbReference>
<dbReference type="RefSeq" id="WP_124396674.1">
    <property type="nucleotide sequence ID" value="NZ_BHZE01000001.1"/>
</dbReference>
<evidence type="ECO:0000259" key="5">
    <source>
        <dbReference type="PROSITE" id="PS50893"/>
    </source>
</evidence>
<dbReference type="PANTHER" id="PTHR42734:SF5">
    <property type="entry name" value="IRON TRANSPORT SYSTEM ATP-BINDING PROTEIN HI_0361-RELATED"/>
    <property type="match status" value="1"/>
</dbReference>
<feature type="domain" description="ABC transporter" evidence="5">
    <location>
        <begin position="9"/>
        <end position="241"/>
    </location>
</feature>
<dbReference type="InterPro" id="IPR003593">
    <property type="entry name" value="AAA+_ATPase"/>
</dbReference>
<keyword evidence="3" id="KW-0547">Nucleotide-binding</keyword>
<comment type="caution">
    <text evidence="6">The sequence shown here is derived from an EMBL/GenBank/DDBJ whole genome shotgun (WGS) entry which is preliminary data.</text>
</comment>
<evidence type="ECO:0000256" key="4">
    <source>
        <dbReference type="ARBA" id="ARBA00022840"/>
    </source>
</evidence>
<protein>
    <submittedName>
        <fullName evidence="6">Manganese ABC transporter ATP-binding protein</fullName>
    </submittedName>
</protein>
<dbReference type="OrthoDB" id="9806726at2"/>
<dbReference type="Gene3D" id="3.40.50.300">
    <property type="entry name" value="P-loop containing nucleotide triphosphate hydrolases"/>
    <property type="match status" value="1"/>
</dbReference>
<dbReference type="PROSITE" id="PS50893">
    <property type="entry name" value="ABC_TRANSPORTER_2"/>
    <property type="match status" value="1"/>
</dbReference>
<comment type="similarity">
    <text evidence="1">Belongs to the ABC transporter superfamily.</text>
</comment>
<dbReference type="Pfam" id="PF00005">
    <property type="entry name" value="ABC_tran"/>
    <property type="match status" value="1"/>
</dbReference>
<evidence type="ECO:0000313" key="6">
    <source>
        <dbReference type="EMBL" id="GCD76594.1"/>
    </source>
</evidence>
<dbReference type="SUPFAM" id="SSF52540">
    <property type="entry name" value="P-loop containing nucleoside triphosphate hydrolases"/>
    <property type="match status" value="1"/>
</dbReference>
<organism evidence="6 7">
    <name type="scientific">Thermaurantimonas aggregans</name>
    <dbReference type="NCBI Taxonomy" id="2173829"/>
    <lineage>
        <taxon>Bacteria</taxon>
        <taxon>Pseudomonadati</taxon>
        <taxon>Bacteroidota</taxon>
        <taxon>Flavobacteriia</taxon>
        <taxon>Flavobacteriales</taxon>
        <taxon>Schleiferiaceae</taxon>
        <taxon>Thermaurantimonas</taxon>
    </lineage>
</organism>
<dbReference type="InterPro" id="IPR027417">
    <property type="entry name" value="P-loop_NTPase"/>
</dbReference>
<evidence type="ECO:0000313" key="7">
    <source>
        <dbReference type="Proteomes" id="UP000286715"/>
    </source>
</evidence>
<proteinExistence type="inferred from homology"/>
<dbReference type="EMBL" id="BHZE01000001">
    <property type="protein sequence ID" value="GCD76594.1"/>
    <property type="molecule type" value="Genomic_DNA"/>
</dbReference>
<dbReference type="AlphaFoldDB" id="A0A401XHY2"/>
<dbReference type="GO" id="GO:0016887">
    <property type="term" value="F:ATP hydrolysis activity"/>
    <property type="evidence" value="ECO:0007669"/>
    <property type="project" value="InterPro"/>
</dbReference>
<name>A0A401XHY2_9FLAO</name>
<keyword evidence="2" id="KW-0813">Transport</keyword>
<gene>
    <name evidence="6" type="ORF">JCM31826_00760</name>
</gene>